<dbReference type="GO" id="GO:0022625">
    <property type="term" value="C:cytosolic large ribosomal subunit"/>
    <property type="evidence" value="ECO:0007669"/>
    <property type="project" value="TreeGrafter"/>
</dbReference>
<dbReference type="RefSeq" id="WP_089530312.1">
    <property type="nucleotide sequence ID" value="NZ_CP022437.1"/>
</dbReference>
<protein>
    <recommendedName>
        <fullName evidence="5">Large ribosomal subunit protein bL25</fullName>
    </recommendedName>
    <alternativeName>
        <fullName evidence="5">General stress protein CTC</fullName>
    </alternativeName>
</protein>
<feature type="domain" description="Large ribosomal subunit protein bL25 L25" evidence="7">
    <location>
        <begin position="5"/>
        <end position="92"/>
    </location>
</feature>
<evidence type="ECO:0000313" key="9">
    <source>
        <dbReference type="EMBL" id="ASN03740.1"/>
    </source>
</evidence>
<feature type="compositionally biased region" description="Acidic residues" evidence="6">
    <location>
        <begin position="184"/>
        <end position="212"/>
    </location>
</feature>
<dbReference type="SUPFAM" id="SSF50715">
    <property type="entry name" value="Ribosomal protein L25-like"/>
    <property type="match status" value="1"/>
</dbReference>
<dbReference type="NCBIfam" id="TIGR00731">
    <property type="entry name" value="bL25_bact_ctc"/>
    <property type="match status" value="1"/>
</dbReference>
<dbReference type="InterPro" id="IPR037121">
    <property type="entry name" value="Ribosomal_bL25_C"/>
</dbReference>
<dbReference type="InterPro" id="IPR011035">
    <property type="entry name" value="Ribosomal_bL25/Gln-tRNA_synth"/>
</dbReference>
<dbReference type="InterPro" id="IPR020057">
    <property type="entry name" value="Ribosomal_bL25_b-dom"/>
</dbReference>
<dbReference type="EMBL" id="CP022437">
    <property type="protein sequence ID" value="ASN03740.1"/>
    <property type="molecule type" value="Genomic_DNA"/>
</dbReference>
<proteinExistence type="inferred from homology"/>
<dbReference type="PANTHER" id="PTHR33284:SF1">
    <property type="entry name" value="RIBOSOMAL PROTEIN L25_GLN-TRNA SYNTHETASE, ANTI-CODON-BINDING DOMAIN-CONTAINING PROTEIN"/>
    <property type="match status" value="1"/>
</dbReference>
<evidence type="ECO:0000256" key="1">
    <source>
        <dbReference type="ARBA" id="ARBA00022730"/>
    </source>
</evidence>
<organism evidence="9 10">
    <name type="scientific">Virgibacillus necropolis</name>
    <dbReference type="NCBI Taxonomy" id="163877"/>
    <lineage>
        <taxon>Bacteria</taxon>
        <taxon>Bacillati</taxon>
        <taxon>Bacillota</taxon>
        <taxon>Bacilli</taxon>
        <taxon>Bacillales</taxon>
        <taxon>Bacillaceae</taxon>
        <taxon>Virgibacillus</taxon>
    </lineage>
</organism>
<evidence type="ECO:0000256" key="3">
    <source>
        <dbReference type="ARBA" id="ARBA00022980"/>
    </source>
</evidence>
<sequence length="212" mass="23318">MAVKLKATLRNSQERSALKNTRQIGHVPGVVYGKKKESKAIAVDSVDLIKTVRDEGRNAIISLDIENDSSVDVMLHDYQMNPIKDELVHVDFYIVNMSEEMDVEVPFNVEGEAQGAKDGGVLQQTMHELQVRAKPGDIPEEISVDVSKLEIGDSISIADLPAGKNYEFLEDADTTIVTVVPPDTVEDIEGEESDEDAEPELVGAEPDDKEEK</sequence>
<keyword evidence="2 5" id="KW-0694">RNA-binding</keyword>
<comment type="similarity">
    <text evidence="5">Belongs to the bacterial ribosomal protein bL25 family. CTC subfamily.</text>
</comment>
<dbReference type="NCBIfam" id="NF004133">
    <property type="entry name" value="PRK05618.2-4"/>
    <property type="match status" value="1"/>
</dbReference>
<dbReference type="HAMAP" id="MF_01334">
    <property type="entry name" value="Ribosomal_bL25_CTC"/>
    <property type="match status" value="1"/>
</dbReference>
<dbReference type="GO" id="GO:0008097">
    <property type="term" value="F:5S rRNA binding"/>
    <property type="evidence" value="ECO:0007669"/>
    <property type="project" value="InterPro"/>
</dbReference>
<feature type="region of interest" description="Disordered" evidence="6">
    <location>
        <begin position="183"/>
        <end position="212"/>
    </location>
</feature>
<accession>A0A221M7X9</accession>
<gene>
    <name evidence="5" type="primary">rplY</name>
    <name evidence="5" type="synonym">ctc</name>
    <name evidence="9" type="ORF">CFK40_01345</name>
</gene>
<evidence type="ECO:0000256" key="4">
    <source>
        <dbReference type="ARBA" id="ARBA00023274"/>
    </source>
</evidence>
<keyword evidence="1 5" id="KW-0699">rRNA-binding</keyword>
<evidence type="ECO:0000313" key="10">
    <source>
        <dbReference type="Proteomes" id="UP000204391"/>
    </source>
</evidence>
<comment type="subunit">
    <text evidence="5">Part of the 50S ribosomal subunit; part of the 5S rRNA/L5/L18/L25 subcomplex. Contacts the 5S rRNA. Binds to the 5S rRNA independently of L5 and L18.</text>
</comment>
<name>A0A221M7X9_9BACI</name>
<evidence type="ECO:0000259" key="7">
    <source>
        <dbReference type="Pfam" id="PF01386"/>
    </source>
</evidence>
<evidence type="ECO:0000256" key="6">
    <source>
        <dbReference type="SAM" id="MobiDB-lite"/>
    </source>
</evidence>
<dbReference type="Gene3D" id="2.170.120.20">
    <property type="entry name" value="Ribosomal protein L25, beta domain"/>
    <property type="match status" value="1"/>
</dbReference>
<keyword evidence="10" id="KW-1185">Reference proteome</keyword>
<evidence type="ECO:0000256" key="2">
    <source>
        <dbReference type="ARBA" id="ARBA00022884"/>
    </source>
</evidence>
<dbReference type="Pfam" id="PF01386">
    <property type="entry name" value="Ribosomal_L25p"/>
    <property type="match status" value="1"/>
</dbReference>
<dbReference type="Proteomes" id="UP000204391">
    <property type="component" value="Chromosome"/>
</dbReference>
<comment type="function">
    <text evidence="5">This is one of the proteins that binds to the 5S RNA in the ribosome where it forms part of the central protuberance.</text>
</comment>
<keyword evidence="4 5" id="KW-0687">Ribonucleoprotein</keyword>
<dbReference type="InterPro" id="IPR020056">
    <property type="entry name" value="Rbsml_bL25/Gln-tRNA_synth_N"/>
</dbReference>
<evidence type="ECO:0000259" key="8">
    <source>
        <dbReference type="Pfam" id="PF14693"/>
    </source>
</evidence>
<dbReference type="Gene3D" id="2.40.240.10">
    <property type="entry name" value="Ribosomal Protein L25, Chain P"/>
    <property type="match status" value="1"/>
</dbReference>
<dbReference type="KEGG" id="vne:CFK40_01345"/>
<dbReference type="Pfam" id="PF14693">
    <property type="entry name" value="Ribosomal_TL5_C"/>
    <property type="match status" value="1"/>
</dbReference>
<dbReference type="InterPro" id="IPR001021">
    <property type="entry name" value="Ribosomal_bL25_long"/>
</dbReference>
<keyword evidence="3 5" id="KW-0689">Ribosomal protein</keyword>
<evidence type="ECO:0000256" key="5">
    <source>
        <dbReference type="HAMAP-Rule" id="MF_01334"/>
    </source>
</evidence>
<dbReference type="OrthoDB" id="9790002at2"/>
<dbReference type="GO" id="GO:0006412">
    <property type="term" value="P:translation"/>
    <property type="evidence" value="ECO:0007669"/>
    <property type="project" value="UniProtKB-UniRule"/>
</dbReference>
<dbReference type="InterPro" id="IPR020930">
    <property type="entry name" value="Ribosomal_uL5_bac-type"/>
</dbReference>
<dbReference type="GO" id="GO:0003735">
    <property type="term" value="F:structural constituent of ribosome"/>
    <property type="evidence" value="ECO:0007669"/>
    <property type="project" value="InterPro"/>
</dbReference>
<dbReference type="AlphaFoldDB" id="A0A221M7X9"/>
<dbReference type="CDD" id="cd00495">
    <property type="entry name" value="Ribosomal_L25_TL5_CTC"/>
    <property type="match status" value="1"/>
</dbReference>
<reference evidence="9 10" key="1">
    <citation type="journal article" date="2003" name="Int. J. Syst. Evol. Microbiol.">
        <title>Virgibacillus carmonensis sp. nov., Virgibacillus necropolis sp. nov. and Virgibacillus picturae sp. nov., three novel species isolated from deteriorated mural paintings, transfer of the species of the genus salibacillus to Virgibacillus, as Virgibacillus marismortui comb. nov. and Virgibacillus salexigens comb. nov., and emended description of the genus Virgibacillus.</title>
        <authorList>
            <person name="Heyrman J."/>
            <person name="Logan N.A."/>
            <person name="Busse H.J."/>
            <person name="Balcaen A."/>
            <person name="Lebbe L."/>
            <person name="Rodriguez-Diaz M."/>
            <person name="Swings J."/>
            <person name="De Vos P."/>
        </authorList>
    </citation>
    <scope>NUCLEOTIDE SEQUENCE [LARGE SCALE GENOMIC DNA]</scope>
    <source>
        <strain evidence="9 10">LMG 19488</strain>
    </source>
</reference>
<feature type="domain" description="Large ribosomal subunit protein bL25 beta" evidence="8">
    <location>
        <begin position="101"/>
        <end position="182"/>
    </location>
</feature>
<dbReference type="PANTHER" id="PTHR33284">
    <property type="entry name" value="RIBOSOMAL PROTEIN L25/GLN-TRNA SYNTHETASE, ANTI-CODON-BINDING DOMAIN-CONTAINING PROTEIN"/>
    <property type="match status" value="1"/>
</dbReference>
<dbReference type="InterPro" id="IPR029751">
    <property type="entry name" value="Ribosomal_L25_dom"/>
</dbReference>